<sequence>MTAYRSVSIFTRRACPSTTSTTSTAPSSSMPPASTLSQEDGSDVRVDKDVKLVREHFKLNHLDYKHMSPVIIPPGYTRDYIDGKVSRHDQLRSIHSAYNAQAEVSDMMLLEGTGHIGVGSCVNANNAQKITKKLRRSSAWVEG</sequence>
<dbReference type="Gene3D" id="3.40.50.300">
    <property type="entry name" value="P-loop containing nucleotide triphosphate hydrolases"/>
    <property type="match status" value="1"/>
</dbReference>
<dbReference type="EMBL" id="BRXZ01006665">
    <property type="protein sequence ID" value="GMH64346.1"/>
    <property type="molecule type" value="Genomic_DNA"/>
</dbReference>
<evidence type="ECO:0000256" key="1">
    <source>
        <dbReference type="ARBA" id="ARBA00022962"/>
    </source>
</evidence>
<dbReference type="InterPro" id="IPR027417">
    <property type="entry name" value="P-loop_NTPase"/>
</dbReference>
<dbReference type="PANTHER" id="PTHR21343">
    <property type="entry name" value="DETHIOBIOTIN SYNTHETASE"/>
    <property type="match status" value="1"/>
</dbReference>
<dbReference type="OrthoDB" id="94233at2759"/>
<evidence type="ECO:0000256" key="2">
    <source>
        <dbReference type="SAM" id="MobiDB-lite"/>
    </source>
</evidence>
<reference evidence="3" key="1">
    <citation type="submission" date="2022-07" db="EMBL/GenBank/DDBJ databases">
        <title>Genome analysis of Parmales, a sister group of diatoms, reveals the evolutionary specialization of diatoms from phago-mixotrophs to photoautotrophs.</title>
        <authorList>
            <person name="Ban H."/>
            <person name="Sato S."/>
            <person name="Yoshikawa S."/>
            <person name="Kazumasa Y."/>
            <person name="Nakamura Y."/>
            <person name="Ichinomiya M."/>
            <person name="Saitoh K."/>
            <person name="Sato N."/>
            <person name="Blanc-Mathieu R."/>
            <person name="Endo H."/>
            <person name="Kuwata A."/>
            <person name="Ogata H."/>
        </authorList>
    </citation>
    <scope>NUCLEOTIDE SEQUENCE</scope>
</reference>
<evidence type="ECO:0000313" key="3">
    <source>
        <dbReference type="EMBL" id="GMH64346.1"/>
    </source>
</evidence>
<keyword evidence="4" id="KW-1185">Reference proteome</keyword>
<dbReference type="AlphaFoldDB" id="A0A9W7A6K8"/>
<comment type="caution">
    <text evidence="3">The sequence shown here is derived from an EMBL/GenBank/DDBJ whole genome shotgun (WGS) entry which is preliminary data.</text>
</comment>
<evidence type="ECO:0000313" key="4">
    <source>
        <dbReference type="Proteomes" id="UP001165082"/>
    </source>
</evidence>
<name>A0A9W7A6K8_9STRA</name>
<dbReference type="PANTHER" id="PTHR21343:SF8">
    <property type="entry name" value="DRTGG DOMAIN-CONTAINING PROTEIN"/>
    <property type="match status" value="1"/>
</dbReference>
<accession>A0A9W7A6K8</accession>
<feature type="region of interest" description="Disordered" evidence="2">
    <location>
        <begin position="15"/>
        <end position="45"/>
    </location>
</feature>
<gene>
    <name evidence="3" type="ORF">TrRE_jg1601</name>
</gene>
<keyword evidence="1" id="KW-0315">Glutamine amidotransferase</keyword>
<proteinExistence type="predicted"/>
<protein>
    <submittedName>
        <fullName evidence="3">Uncharacterized protein</fullName>
    </submittedName>
</protein>
<feature type="compositionally biased region" description="Low complexity" evidence="2">
    <location>
        <begin position="16"/>
        <end position="35"/>
    </location>
</feature>
<organism evidence="3 4">
    <name type="scientific">Triparma retinervis</name>
    <dbReference type="NCBI Taxonomy" id="2557542"/>
    <lineage>
        <taxon>Eukaryota</taxon>
        <taxon>Sar</taxon>
        <taxon>Stramenopiles</taxon>
        <taxon>Ochrophyta</taxon>
        <taxon>Bolidophyceae</taxon>
        <taxon>Parmales</taxon>
        <taxon>Triparmaceae</taxon>
        <taxon>Triparma</taxon>
    </lineage>
</organism>
<dbReference type="Proteomes" id="UP001165082">
    <property type="component" value="Unassembled WGS sequence"/>
</dbReference>